<organism evidence="1 2">
    <name type="scientific">Tuber borchii</name>
    <name type="common">White truffle</name>
    <dbReference type="NCBI Taxonomy" id="42251"/>
    <lineage>
        <taxon>Eukaryota</taxon>
        <taxon>Fungi</taxon>
        <taxon>Dikarya</taxon>
        <taxon>Ascomycota</taxon>
        <taxon>Pezizomycotina</taxon>
        <taxon>Pezizomycetes</taxon>
        <taxon>Pezizales</taxon>
        <taxon>Tuberaceae</taxon>
        <taxon>Tuber</taxon>
    </lineage>
</organism>
<gene>
    <name evidence="1" type="ORF">B9Z19DRAFT_1095608</name>
</gene>
<comment type="caution">
    <text evidence="1">The sequence shown here is derived from an EMBL/GenBank/DDBJ whole genome shotgun (WGS) entry which is preliminary data.</text>
</comment>
<evidence type="ECO:0000313" key="1">
    <source>
        <dbReference type="EMBL" id="PUU73202.1"/>
    </source>
</evidence>
<dbReference type="AlphaFoldDB" id="A0A2T6ZCI0"/>
<name>A0A2T6ZCI0_TUBBO</name>
<evidence type="ECO:0000313" key="2">
    <source>
        <dbReference type="Proteomes" id="UP000244722"/>
    </source>
</evidence>
<dbReference type="Proteomes" id="UP000244722">
    <property type="component" value="Unassembled WGS sequence"/>
</dbReference>
<protein>
    <submittedName>
        <fullName evidence="1">Uncharacterized protein</fullName>
    </submittedName>
</protein>
<proteinExistence type="predicted"/>
<dbReference type="EMBL" id="NESQ01000403">
    <property type="protein sequence ID" value="PUU73202.1"/>
    <property type="molecule type" value="Genomic_DNA"/>
</dbReference>
<sequence length="86" mass="9903">MFGPVLYSTRDRIRYLVVSSSHLTHFKYRYFPSNKPISSTFIPNHLASPGDIPYLYGNSPPPTPSFIHSFVLPMIPRFEFQGDTRP</sequence>
<accession>A0A2T6ZCI0</accession>
<keyword evidence="2" id="KW-1185">Reference proteome</keyword>
<reference evidence="1 2" key="1">
    <citation type="submission" date="2017-04" db="EMBL/GenBank/DDBJ databases">
        <title>Draft genome sequence of Tuber borchii Vittad., a whitish edible truffle.</title>
        <authorList>
            <consortium name="DOE Joint Genome Institute"/>
            <person name="Murat C."/>
            <person name="Kuo A."/>
            <person name="Barry K.W."/>
            <person name="Clum A."/>
            <person name="Dockter R.B."/>
            <person name="Fauchery L."/>
            <person name="Iotti M."/>
            <person name="Kohler A."/>
            <person name="Labutti K."/>
            <person name="Lindquist E.A."/>
            <person name="Lipzen A."/>
            <person name="Ohm R.A."/>
            <person name="Wang M."/>
            <person name="Grigoriev I.V."/>
            <person name="Zambonelli A."/>
            <person name="Martin F.M."/>
        </authorList>
    </citation>
    <scope>NUCLEOTIDE SEQUENCE [LARGE SCALE GENOMIC DNA]</scope>
    <source>
        <strain evidence="1 2">Tbo3840</strain>
    </source>
</reference>